<dbReference type="GeneID" id="19142288"/>
<reference evidence="2 3" key="1">
    <citation type="journal article" date="2013" name="PLoS Genet.">
        <title>Comparative genome structure, secondary metabolite, and effector coding capacity across Cochliobolus pathogens.</title>
        <authorList>
            <person name="Condon B.J."/>
            <person name="Leng Y."/>
            <person name="Wu D."/>
            <person name="Bushley K.E."/>
            <person name="Ohm R.A."/>
            <person name="Otillar R."/>
            <person name="Martin J."/>
            <person name="Schackwitz W."/>
            <person name="Grimwood J."/>
            <person name="MohdZainudin N."/>
            <person name="Xue C."/>
            <person name="Wang R."/>
            <person name="Manning V.A."/>
            <person name="Dhillon B."/>
            <person name="Tu Z.J."/>
            <person name="Steffenson B.J."/>
            <person name="Salamov A."/>
            <person name="Sun H."/>
            <person name="Lowry S."/>
            <person name="LaButti K."/>
            <person name="Han J."/>
            <person name="Copeland A."/>
            <person name="Lindquist E."/>
            <person name="Barry K."/>
            <person name="Schmutz J."/>
            <person name="Baker S.E."/>
            <person name="Ciuffetti L.M."/>
            <person name="Grigoriev I.V."/>
            <person name="Zhong S."/>
            <person name="Turgeon B.G."/>
        </authorList>
    </citation>
    <scope>NUCLEOTIDE SEQUENCE [LARGE SCALE GENOMIC DNA]</scope>
    <source>
        <strain evidence="2 3">26-R-13</strain>
    </source>
</reference>
<keyword evidence="3" id="KW-1185">Reference proteome</keyword>
<evidence type="ECO:0000313" key="2">
    <source>
        <dbReference type="EMBL" id="EUC31507.1"/>
    </source>
</evidence>
<feature type="compositionally biased region" description="Polar residues" evidence="1">
    <location>
        <begin position="443"/>
        <end position="457"/>
    </location>
</feature>
<gene>
    <name evidence="2" type="ORF">COCCADRAFT_101055</name>
</gene>
<protein>
    <submittedName>
        <fullName evidence="2">Uncharacterized protein</fullName>
    </submittedName>
</protein>
<organism evidence="2 3">
    <name type="scientific">Cochliobolus carbonum (strain 26-R-13)</name>
    <name type="common">Maize leaf spot fungus</name>
    <name type="synonym">Bipolaris zeicola</name>
    <dbReference type="NCBI Taxonomy" id="930089"/>
    <lineage>
        <taxon>Eukaryota</taxon>
        <taxon>Fungi</taxon>
        <taxon>Dikarya</taxon>
        <taxon>Ascomycota</taxon>
        <taxon>Pezizomycotina</taxon>
        <taxon>Dothideomycetes</taxon>
        <taxon>Pleosporomycetidae</taxon>
        <taxon>Pleosporales</taxon>
        <taxon>Pleosporineae</taxon>
        <taxon>Pleosporaceae</taxon>
        <taxon>Bipolaris</taxon>
    </lineage>
</organism>
<dbReference type="AlphaFoldDB" id="W6XVP0"/>
<evidence type="ECO:0000313" key="3">
    <source>
        <dbReference type="Proteomes" id="UP000053841"/>
    </source>
</evidence>
<dbReference type="EMBL" id="KI964660">
    <property type="protein sequence ID" value="EUC31507.1"/>
    <property type="molecule type" value="Genomic_DNA"/>
</dbReference>
<feature type="compositionally biased region" description="Basic and acidic residues" evidence="1">
    <location>
        <begin position="260"/>
        <end position="270"/>
    </location>
</feature>
<proteinExistence type="predicted"/>
<feature type="compositionally biased region" description="Polar residues" evidence="1">
    <location>
        <begin position="419"/>
        <end position="429"/>
    </location>
</feature>
<dbReference type="KEGG" id="bze:COCCADRAFT_101055"/>
<dbReference type="eggNOG" id="ENOG502S7RA">
    <property type="taxonomic scope" value="Eukaryota"/>
</dbReference>
<dbReference type="HOGENOM" id="CLU_043191_0_0_1"/>
<dbReference type="RefSeq" id="XP_007714188.1">
    <property type="nucleotide sequence ID" value="XM_007715998.1"/>
</dbReference>
<dbReference type="OrthoDB" id="5394557at2759"/>
<feature type="region of interest" description="Disordered" evidence="1">
    <location>
        <begin position="400"/>
        <end position="457"/>
    </location>
</feature>
<evidence type="ECO:0000256" key="1">
    <source>
        <dbReference type="SAM" id="MobiDB-lite"/>
    </source>
</evidence>
<dbReference type="Proteomes" id="UP000053841">
    <property type="component" value="Unassembled WGS sequence"/>
</dbReference>
<accession>W6XVP0</accession>
<feature type="region of interest" description="Disordered" evidence="1">
    <location>
        <begin position="223"/>
        <end position="283"/>
    </location>
</feature>
<name>W6XVP0_COCC2</name>
<sequence length="457" mass="49413">MSISFMEYEGQRPCLSHNVSYQNYIYDNRHAPLTLGHNTRENPRSYPVGGPVGGMHTRAMLGGEDHMVDSGPVRRRIAVAVGSDVVHKVMDNINMAHNLSNLAGAQQMMPVYQTGGNNSMYQRAIPIQCSQYPAWTVPFPEDASPVEAFNLEQPPGYVPNTAPMANTNIYGSSCRGSDPGARSLGGACFDPESFNSLHCANSNGRVTPSDISPLNAGMSSLQLSLPERSRPRQTRPSEPSVPRRHLPMPQPNPVQSNRNAVDKAQDERLRSARVSDASAIDNRGSFARPPMSWVVEGGSQANAPVASPTNDAKQVISQPRLHDSTENPLSYYTTTGDIAKTSTGSQLDLAFSTSGLLDGMSASAQATAYSCVRGTHQIALGDQSNIHSFESKHSAKRNFTVGDLSSNHPLGTSHRYTPLNHSPPQNSPGSRKPHREACHGRSTRLQRTSVGSLNATY</sequence>